<dbReference type="RefSeq" id="WP_318651138.1">
    <property type="nucleotide sequence ID" value="NZ_CP137852.1"/>
</dbReference>
<dbReference type="InterPro" id="IPR050377">
    <property type="entry name" value="Radical_SAM_PqqE_MftC-like"/>
</dbReference>
<keyword evidence="4" id="KW-0408">Iron</keyword>
<feature type="domain" description="Radical SAM core" evidence="6">
    <location>
        <begin position="42"/>
        <end position="183"/>
    </location>
</feature>
<protein>
    <submittedName>
        <fullName evidence="7">Radical SAM protein</fullName>
    </submittedName>
</protein>
<dbReference type="PANTHER" id="PTHR11228">
    <property type="entry name" value="RADICAL SAM DOMAIN PROTEIN"/>
    <property type="match status" value="1"/>
</dbReference>
<comment type="cofactor">
    <cofactor evidence="1">
        <name>[4Fe-4S] cluster</name>
        <dbReference type="ChEBI" id="CHEBI:49883"/>
    </cofactor>
</comment>
<dbReference type="SFLD" id="SFLDG01067">
    <property type="entry name" value="SPASM/twitch_domain_containing"/>
    <property type="match status" value="1"/>
</dbReference>
<evidence type="ECO:0000256" key="5">
    <source>
        <dbReference type="ARBA" id="ARBA00023014"/>
    </source>
</evidence>
<dbReference type="Pfam" id="PF04055">
    <property type="entry name" value="Radical_SAM"/>
    <property type="match status" value="1"/>
</dbReference>
<evidence type="ECO:0000256" key="4">
    <source>
        <dbReference type="ARBA" id="ARBA00023004"/>
    </source>
</evidence>
<proteinExistence type="predicted"/>
<accession>A0ABZ0PN71</accession>
<dbReference type="InterPro" id="IPR013785">
    <property type="entry name" value="Aldolase_TIM"/>
</dbReference>
<dbReference type="InterPro" id="IPR007197">
    <property type="entry name" value="rSAM"/>
</dbReference>
<sequence>MSLRSQTTTPLLPGKFQDPDWTLKGERRASVALAALETLWFNTGTLCNITCANCYIESSPRNDALVYLTAAEVRGYLDEAAGFPVAEVGFTGGEPFMNPDLVPMLEDVLSRGLRALVLTNAMQPMRRYAAPLLALRDRHGTGNLILRVSLDHHDAAIHDLERGAGSFARTMEGLGWLAREGFQLHVAGRAGFGAEDEAAMRAGFARLFAAHGIPVDAEDPVALMLFPEMDEGRDVPEITEACWGILKKSPESMMCASSRMVVKRKGAERPAVLACTLLAYDERFELGATLTEAARPVSLNHPHCATFCVLGGAACSR</sequence>
<evidence type="ECO:0000259" key="6">
    <source>
        <dbReference type="Pfam" id="PF04055"/>
    </source>
</evidence>
<name>A0ABZ0PN71_9PROT</name>
<organism evidence="7 8">
    <name type="scientific">Sediminicoccus rosea</name>
    <dbReference type="NCBI Taxonomy" id="1225128"/>
    <lineage>
        <taxon>Bacteria</taxon>
        <taxon>Pseudomonadati</taxon>
        <taxon>Pseudomonadota</taxon>
        <taxon>Alphaproteobacteria</taxon>
        <taxon>Acetobacterales</taxon>
        <taxon>Roseomonadaceae</taxon>
        <taxon>Sediminicoccus</taxon>
    </lineage>
</organism>
<evidence type="ECO:0000313" key="7">
    <source>
        <dbReference type="EMBL" id="WPB87184.1"/>
    </source>
</evidence>
<dbReference type="InterPro" id="IPR058240">
    <property type="entry name" value="rSAM_sf"/>
</dbReference>
<keyword evidence="5" id="KW-0411">Iron-sulfur</keyword>
<dbReference type="EMBL" id="CP137852">
    <property type="protein sequence ID" value="WPB87184.1"/>
    <property type="molecule type" value="Genomic_DNA"/>
</dbReference>
<gene>
    <name evidence="7" type="ORF">R9Z33_09955</name>
</gene>
<dbReference type="CDD" id="cd01335">
    <property type="entry name" value="Radical_SAM"/>
    <property type="match status" value="1"/>
</dbReference>
<dbReference type="Gene3D" id="3.20.20.70">
    <property type="entry name" value="Aldolase class I"/>
    <property type="match status" value="1"/>
</dbReference>
<dbReference type="SUPFAM" id="SSF102114">
    <property type="entry name" value="Radical SAM enzymes"/>
    <property type="match status" value="1"/>
</dbReference>
<keyword evidence="2" id="KW-0949">S-adenosyl-L-methionine</keyword>
<keyword evidence="3" id="KW-0479">Metal-binding</keyword>
<dbReference type="SFLD" id="SFLDS00029">
    <property type="entry name" value="Radical_SAM"/>
    <property type="match status" value="1"/>
</dbReference>
<dbReference type="PANTHER" id="PTHR11228:SF7">
    <property type="entry name" value="PQQA PEPTIDE CYCLASE"/>
    <property type="match status" value="1"/>
</dbReference>
<dbReference type="Proteomes" id="UP001305521">
    <property type="component" value="Chromosome"/>
</dbReference>
<reference evidence="7 8" key="1">
    <citation type="submission" date="2023-11" db="EMBL/GenBank/DDBJ databases">
        <title>Arctic aerobic anoxygenic photoheterotroph Sediminicoccus rosea KRV36 adapts its photosynthesis to long days of polar summer.</title>
        <authorList>
            <person name="Tomasch J."/>
            <person name="Kopejtka K."/>
            <person name="Bily T."/>
            <person name="Gardiner A.T."/>
            <person name="Gardian Z."/>
            <person name="Shivaramu S."/>
            <person name="Koblizek M."/>
            <person name="Engelhardt F."/>
            <person name="Kaftan D."/>
        </authorList>
    </citation>
    <scope>NUCLEOTIDE SEQUENCE [LARGE SCALE GENOMIC DNA]</scope>
    <source>
        <strain evidence="7 8">R-30</strain>
    </source>
</reference>
<keyword evidence="8" id="KW-1185">Reference proteome</keyword>
<evidence type="ECO:0000256" key="3">
    <source>
        <dbReference type="ARBA" id="ARBA00022723"/>
    </source>
</evidence>
<evidence type="ECO:0000256" key="1">
    <source>
        <dbReference type="ARBA" id="ARBA00001966"/>
    </source>
</evidence>
<evidence type="ECO:0000256" key="2">
    <source>
        <dbReference type="ARBA" id="ARBA00022691"/>
    </source>
</evidence>
<evidence type="ECO:0000313" key="8">
    <source>
        <dbReference type="Proteomes" id="UP001305521"/>
    </source>
</evidence>